<accession>A0ABN9UZP3</accession>
<comment type="similarity">
    <text evidence="1">Belongs to the V-ATPase E subunit family.</text>
</comment>
<dbReference type="Gene3D" id="6.10.250.1620">
    <property type="match status" value="1"/>
</dbReference>
<dbReference type="PANTHER" id="PTHR45715">
    <property type="entry name" value="ATPASE H+-TRANSPORTING V1 SUBUNIT E1A-RELATED"/>
    <property type="match status" value="1"/>
</dbReference>
<dbReference type="InterPro" id="IPR038495">
    <property type="entry name" value="ATPase_E_C"/>
</dbReference>
<dbReference type="Gene3D" id="3.30.2320.30">
    <property type="entry name" value="ATP synthase, E subunit, C-terminal"/>
    <property type="match status" value="1"/>
</dbReference>
<evidence type="ECO:0000256" key="1">
    <source>
        <dbReference type="ARBA" id="ARBA00005901"/>
    </source>
</evidence>
<protein>
    <recommendedName>
        <fullName evidence="6">V-type proton ATPase subunit E</fullName>
    </recommendedName>
</protein>
<name>A0ABN9UZP3_9DINO</name>
<proteinExistence type="inferred from homology"/>
<evidence type="ECO:0000256" key="2">
    <source>
        <dbReference type="ARBA" id="ARBA00022448"/>
    </source>
</evidence>
<dbReference type="InterPro" id="IPR002842">
    <property type="entry name" value="ATPase_V1_Esu"/>
</dbReference>
<evidence type="ECO:0000256" key="3">
    <source>
        <dbReference type="ARBA" id="ARBA00023065"/>
    </source>
</evidence>
<evidence type="ECO:0000313" key="4">
    <source>
        <dbReference type="EMBL" id="CAK0865672.1"/>
    </source>
</evidence>
<dbReference type="EMBL" id="CAUYUJ010016473">
    <property type="protein sequence ID" value="CAK0865672.1"/>
    <property type="molecule type" value="Genomic_DNA"/>
</dbReference>
<keyword evidence="2" id="KW-0813">Transport</keyword>
<comment type="caution">
    <text evidence="4">The sequence shown here is derived from an EMBL/GenBank/DDBJ whole genome shotgun (WGS) entry which is preliminary data.</text>
</comment>
<evidence type="ECO:0008006" key="6">
    <source>
        <dbReference type="Google" id="ProtNLM"/>
    </source>
</evidence>
<organism evidence="4 5">
    <name type="scientific">Prorocentrum cordatum</name>
    <dbReference type="NCBI Taxonomy" id="2364126"/>
    <lineage>
        <taxon>Eukaryota</taxon>
        <taxon>Sar</taxon>
        <taxon>Alveolata</taxon>
        <taxon>Dinophyceae</taxon>
        <taxon>Prorocentrales</taxon>
        <taxon>Prorocentraceae</taxon>
        <taxon>Prorocentrum</taxon>
    </lineage>
</organism>
<dbReference type="SUPFAM" id="SSF160527">
    <property type="entry name" value="V-type ATPase subunit E-like"/>
    <property type="match status" value="1"/>
</dbReference>
<reference evidence="4" key="1">
    <citation type="submission" date="2023-10" db="EMBL/GenBank/DDBJ databases">
        <authorList>
            <person name="Chen Y."/>
            <person name="Shah S."/>
            <person name="Dougan E. K."/>
            <person name="Thang M."/>
            <person name="Chan C."/>
        </authorList>
    </citation>
    <scope>NUCLEOTIDE SEQUENCE [LARGE SCALE GENOMIC DNA]</scope>
</reference>
<keyword evidence="3" id="KW-0406">Ion transport</keyword>
<dbReference type="Pfam" id="PF01991">
    <property type="entry name" value="vATP-synt_E"/>
    <property type="match status" value="1"/>
</dbReference>
<gene>
    <name evidence="4" type="ORF">PCOR1329_LOCUS53126</name>
</gene>
<dbReference type="Proteomes" id="UP001189429">
    <property type="component" value="Unassembled WGS sequence"/>
</dbReference>
<evidence type="ECO:0000313" key="5">
    <source>
        <dbReference type="Proteomes" id="UP001189429"/>
    </source>
</evidence>
<keyword evidence="5" id="KW-1185">Reference proteome</keyword>
<sequence length="258" mass="28793">MLLLLCFSPSTSTSTCPRLLLCPMPCAWAAMEQADQKQIKQMATFMISEAKEKALDIQEKGKQELSIETHRLVADGKEKVLASYEKMRKELTTKRAIEKSLAINKQRLEKIKQRQEVMVAISNDAKAALTKALADQAKCKDFVTKLMVQGLLMLLESEVTVRCRQKDLALVKGCLDPAAKKYKDIVKEKSGADKSCKLIVDEKNFLPPAEVDQEGRSCLGGIVLSCFGGKITVDNTIDARLKLVMEQDKPEIRKKLFA</sequence>